<evidence type="ECO:0000256" key="1">
    <source>
        <dbReference type="SAM" id="Phobius"/>
    </source>
</evidence>
<feature type="transmembrane region" description="Helical" evidence="1">
    <location>
        <begin position="67"/>
        <end position="84"/>
    </location>
</feature>
<evidence type="ECO:0000313" key="3">
    <source>
        <dbReference type="Proteomes" id="UP001595965"/>
    </source>
</evidence>
<name>A0ABV8XXM3_9MICC</name>
<feature type="transmembrane region" description="Helical" evidence="1">
    <location>
        <begin position="39"/>
        <end position="61"/>
    </location>
</feature>
<dbReference type="Proteomes" id="UP001595965">
    <property type="component" value="Unassembled WGS sequence"/>
</dbReference>
<dbReference type="RefSeq" id="WP_344228872.1">
    <property type="nucleotide sequence ID" value="NZ_BAAALH010000002.1"/>
</dbReference>
<protein>
    <recommendedName>
        <fullName evidence="4">DUF2306 domain-containing protein</fullName>
    </recommendedName>
</protein>
<organism evidence="2 3">
    <name type="scientific">Citricoccus alkalitolerans</name>
    <dbReference type="NCBI Taxonomy" id="246603"/>
    <lineage>
        <taxon>Bacteria</taxon>
        <taxon>Bacillati</taxon>
        <taxon>Actinomycetota</taxon>
        <taxon>Actinomycetes</taxon>
        <taxon>Micrococcales</taxon>
        <taxon>Micrococcaceae</taxon>
        <taxon>Citricoccus</taxon>
    </lineage>
</organism>
<keyword evidence="1" id="KW-1133">Transmembrane helix</keyword>
<feature type="transmembrane region" description="Helical" evidence="1">
    <location>
        <begin position="128"/>
        <end position="146"/>
    </location>
</feature>
<dbReference type="EMBL" id="JBHSEN010000001">
    <property type="protein sequence ID" value="MFC4429150.1"/>
    <property type="molecule type" value="Genomic_DNA"/>
</dbReference>
<accession>A0ABV8XXM3</accession>
<gene>
    <name evidence="2" type="ORF">ACFO0K_05585</name>
</gene>
<reference evidence="3" key="1">
    <citation type="journal article" date="2019" name="Int. J. Syst. Evol. Microbiol.">
        <title>The Global Catalogue of Microorganisms (GCM) 10K type strain sequencing project: providing services to taxonomists for standard genome sequencing and annotation.</title>
        <authorList>
            <consortium name="The Broad Institute Genomics Platform"/>
            <consortium name="The Broad Institute Genome Sequencing Center for Infectious Disease"/>
            <person name="Wu L."/>
            <person name="Ma J."/>
        </authorList>
    </citation>
    <scope>NUCLEOTIDE SEQUENCE [LARGE SCALE GENOMIC DNA]</scope>
    <source>
        <strain evidence="3">CGMCC 1.12125</strain>
    </source>
</reference>
<evidence type="ECO:0008006" key="4">
    <source>
        <dbReference type="Google" id="ProtNLM"/>
    </source>
</evidence>
<comment type="caution">
    <text evidence="2">The sequence shown here is derived from an EMBL/GenBank/DDBJ whole genome shotgun (WGS) entry which is preliminary data.</text>
</comment>
<evidence type="ECO:0000313" key="2">
    <source>
        <dbReference type="EMBL" id="MFC4429150.1"/>
    </source>
</evidence>
<keyword evidence="1" id="KW-0472">Membrane</keyword>
<feature type="transmembrane region" description="Helical" evidence="1">
    <location>
        <begin position="6"/>
        <end position="27"/>
    </location>
</feature>
<proteinExistence type="predicted"/>
<keyword evidence="3" id="KW-1185">Reference proteome</keyword>
<keyword evidence="1" id="KW-0812">Transmembrane</keyword>
<sequence>MWHLVFISVHAVFAVAAFVAGLAMLLAPPGPRSWGRPSPLIHATGVTVMSATLPFSLAVGWSDVGAAARPVFIGLFALSLYMVWRALQAGHAWRRSDRGRLIDHVGFNLIALATGFLAVVVLRAGAGVVGILAVAIGVPILGHWAIHRLKARAARSASLAPVEQ</sequence>
<feature type="transmembrane region" description="Helical" evidence="1">
    <location>
        <begin position="105"/>
        <end position="122"/>
    </location>
</feature>